<keyword evidence="2" id="KW-0285">Flavoprotein</keyword>
<dbReference type="PANTHER" id="PTHR43303:SF4">
    <property type="entry name" value="NADPH DEHYDROGENASE C23G7.10C-RELATED"/>
    <property type="match status" value="1"/>
</dbReference>
<dbReference type="CDD" id="cd02932">
    <property type="entry name" value="OYE_YqiM_FMN"/>
    <property type="match status" value="1"/>
</dbReference>
<evidence type="ECO:0000256" key="1">
    <source>
        <dbReference type="ARBA" id="ARBA00001917"/>
    </source>
</evidence>
<evidence type="ECO:0000313" key="8">
    <source>
        <dbReference type="Proteomes" id="UP000612855"/>
    </source>
</evidence>
<dbReference type="AlphaFoldDB" id="A0A916ZZS3"/>
<dbReference type="GO" id="GO:0003959">
    <property type="term" value="F:NADPH dehydrogenase activity"/>
    <property type="evidence" value="ECO:0007669"/>
    <property type="project" value="InterPro"/>
</dbReference>
<dbReference type="EMBL" id="BMFJ01000001">
    <property type="protein sequence ID" value="GGE20619.1"/>
    <property type="molecule type" value="Genomic_DNA"/>
</dbReference>
<name>A0A916ZZS3_9RHOB</name>
<dbReference type="InterPro" id="IPR001155">
    <property type="entry name" value="OxRdtase_FMN_N"/>
</dbReference>
<keyword evidence="5" id="KW-0560">Oxidoreductase</keyword>
<dbReference type="InterPro" id="IPR044152">
    <property type="entry name" value="YqjM-like"/>
</dbReference>
<dbReference type="InterPro" id="IPR013785">
    <property type="entry name" value="Aldolase_TIM"/>
</dbReference>
<comment type="cofactor">
    <cofactor evidence="1">
        <name>FMN</name>
        <dbReference type="ChEBI" id="CHEBI:58210"/>
    </cofactor>
</comment>
<sequence>MVRLFEPLTIRGVTIPNRVVIPPMDMYCAEDGHATDFHRTHYGKFAFGGAGLVFVEATGVTRTGRITNGCMGIYYDSHVDALRPITAQIRAMGFRSCLQLAHGGRKASTQRAWQGNGPLTQENLDAGDERWQPLAPSAVPFTDGWEMPKEMDRTDMDEVRDAFVTGAHRAMDAGFDMVEIHMAHGYLLQSFLTPIANRRTDDYGGSLENRMRYPLEIARAVRAALPDDVPLFTRISATDWIDGGWEPEDSVVLAKALKEAGVDVVDCSSGGNMLHGATNSNLTRGPAYQAHFAKLLREETGIMTQAVGLIRTPELAEQLLAEGQADLIAIGRQALFDPYWAHHAAEKLGVTDWDTWPAPYAWWLSKWKRGLGSMDEEPLV</sequence>
<dbReference type="Gene3D" id="3.20.20.70">
    <property type="entry name" value="Aldolase class I"/>
    <property type="match status" value="1"/>
</dbReference>
<evidence type="ECO:0000259" key="6">
    <source>
        <dbReference type="Pfam" id="PF00724"/>
    </source>
</evidence>
<dbReference type="GO" id="GO:0050661">
    <property type="term" value="F:NADP binding"/>
    <property type="evidence" value="ECO:0007669"/>
    <property type="project" value="InterPro"/>
</dbReference>
<gene>
    <name evidence="7" type="ORF">GCM10011360_06600</name>
</gene>
<dbReference type="Pfam" id="PF00724">
    <property type="entry name" value="Oxidored_FMN"/>
    <property type="match status" value="1"/>
</dbReference>
<evidence type="ECO:0000256" key="2">
    <source>
        <dbReference type="ARBA" id="ARBA00022630"/>
    </source>
</evidence>
<keyword evidence="3" id="KW-0288">FMN</keyword>
<dbReference type="Proteomes" id="UP000612855">
    <property type="component" value="Unassembled WGS sequence"/>
</dbReference>
<dbReference type="RefSeq" id="WP_188476234.1">
    <property type="nucleotide sequence ID" value="NZ_BMFJ01000001.1"/>
</dbReference>
<dbReference type="SUPFAM" id="SSF51395">
    <property type="entry name" value="FMN-linked oxidoreductases"/>
    <property type="match status" value="1"/>
</dbReference>
<accession>A0A916ZZS3</accession>
<keyword evidence="4" id="KW-0521">NADP</keyword>
<feature type="domain" description="NADH:flavin oxidoreductase/NADH oxidase N-terminal" evidence="6">
    <location>
        <begin position="4"/>
        <end position="348"/>
    </location>
</feature>
<organism evidence="7 8">
    <name type="scientific">Primorskyibacter flagellatus</name>
    <dbReference type="NCBI Taxonomy" id="1387277"/>
    <lineage>
        <taxon>Bacteria</taxon>
        <taxon>Pseudomonadati</taxon>
        <taxon>Pseudomonadota</taxon>
        <taxon>Alphaproteobacteria</taxon>
        <taxon>Rhodobacterales</taxon>
        <taxon>Roseobacteraceae</taxon>
        <taxon>Primorskyibacter</taxon>
    </lineage>
</organism>
<evidence type="ECO:0000256" key="5">
    <source>
        <dbReference type="ARBA" id="ARBA00023002"/>
    </source>
</evidence>
<dbReference type="GO" id="GO:0010181">
    <property type="term" value="F:FMN binding"/>
    <property type="evidence" value="ECO:0007669"/>
    <property type="project" value="InterPro"/>
</dbReference>
<keyword evidence="8" id="KW-1185">Reference proteome</keyword>
<evidence type="ECO:0000256" key="3">
    <source>
        <dbReference type="ARBA" id="ARBA00022643"/>
    </source>
</evidence>
<evidence type="ECO:0000313" key="7">
    <source>
        <dbReference type="EMBL" id="GGE20619.1"/>
    </source>
</evidence>
<evidence type="ECO:0000256" key="4">
    <source>
        <dbReference type="ARBA" id="ARBA00022857"/>
    </source>
</evidence>
<protein>
    <submittedName>
        <fullName evidence="7">NADH:flavin oxidoreductase / NADH oxidase</fullName>
    </submittedName>
</protein>
<reference evidence="8" key="1">
    <citation type="journal article" date="2019" name="Int. J. Syst. Evol. Microbiol.">
        <title>The Global Catalogue of Microorganisms (GCM) 10K type strain sequencing project: providing services to taxonomists for standard genome sequencing and annotation.</title>
        <authorList>
            <consortium name="The Broad Institute Genomics Platform"/>
            <consortium name="The Broad Institute Genome Sequencing Center for Infectious Disease"/>
            <person name="Wu L."/>
            <person name="Ma J."/>
        </authorList>
    </citation>
    <scope>NUCLEOTIDE SEQUENCE [LARGE SCALE GENOMIC DNA]</scope>
    <source>
        <strain evidence="8">CGMCC 1.12664</strain>
    </source>
</reference>
<comment type="caution">
    <text evidence="7">The sequence shown here is derived from an EMBL/GenBank/DDBJ whole genome shotgun (WGS) entry which is preliminary data.</text>
</comment>
<proteinExistence type="predicted"/>
<dbReference type="PANTHER" id="PTHR43303">
    <property type="entry name" value="NADPH DEHYDROGENASE C23G7.10C-RELATED"/>
    <property type="match status" value="1"/>
</dbReference>